<gene>
    <name evidence="2" type="ORF">NPIL_9051</name>
</gene>
<dbReference type="AlphaFoldDB" id="A0A8X6NDV5"/>
<comment type="caution">
    <text evidence="2">The sequence shown here is derived from an EMBL/GenBank/DDBJ whole genome shotgun (WGS) entry which is preliminary data.</text>
</comment>
<keyword evidence="1" id="KW-0732">Signal</keyword>
<name>A0A8X6NDV5_NEPPI</name>
<dbReference type="Proteomes" id="UP000887013">
    <property type="component" value="Unassembled WGS sequence"/>
</dbReference>
<evidence type="ECO:0000313" key="3">
    <source>
        <dbReference type="Proteomes" id="UP000887013"/>
    </source>
</evidence>
<sequence length="87" mass="9448">MGMSFSSFLRNVSILPVLFFPVVQWASRGSAEGKDRLRASIFLPGASLSETIFPATPMTPFCRSKPFHGRFGNHGLGIGKNSYPGTL</sequence>
<organism evidence="2 3">
    <name type="scientific">Nephila pilipes</name>
    <name type="common">Giant wood spider</name>
    <name type="synonym">Nephila maculata</name>
    <dbReference type="NCBI Taxonomy" id="299642"/>
    <lineage>
        <taxon>Eukaryota</taxon>
        <taxon>Metazoa</taxon>
        <taxon>Ecdysozoa</taxon>
        <taxon>Arthropoda</taxon>
        <taxon>Chelicerata</taxon>
        <taxon>Arachnida</taxon>
        <taxon>Araneae</taxon>
        <taxon>Araneomorphae</taxon>
        <taxon>Entelegynae</taxon>
        <taxon>Araneoidea</taxon>
        <taxon>Nephilidae</taxon>
        <taxon>Nephila</taxon>
    </lineage>
</organism>
<feature type="chain" id="PRO_5036504525" description="Secreted protein" evidence="1">
    <location>
        <begin position="26"/>
        <end position="87"/>
    </location>
</feature>
<protein>
    <recommendedName>
        <fullName evidence="4">Secreted protein</fullName>
    </recommendedName>
</protein>
<keyword evidence="3" id="KW-1185">Reference proteome</keyword>
<dbReference type="EMBL" id="BMAW01008637">
    <property type="protein sequence ID" value="GFT09468.1"/>
    <property type="molecule type" value="Genomic_DNA"/>
</dbReference>
<feature type="signal peptide" evidence="1">
    <location>
        <begin position="1"/>
        <end position="25"/>
    </location>
</feature>
<evidence type="ECO:0000256" key="1">
    <source>
        <dbReference type="SAM" id="SignalP"/>
    </source>
</evidence>
<evidence type="ECO:0000313" key="2">
    <source>
        <dbReference type="EMBL" id="GFT09468.1"/>
    </source>
</evidence>
<accession>A0A8X6NDV5</accession>
<reference evidence="2" key="1">
    <citation type="submission" date="2020-08" db="EMBL/GenBank/DDBJ databases">
        <title>Multicomponent nature underlies the extraordinary mechanical properties of spider dragline silk.</title>
        <authorList>
            <person name="Kono N."/>
            <person name="Nakamura H."/>
            <person name="Mori M."/>
            <person name="Yoshida Y."/>
            <person name="Ohtoshi R."/>
            <person name="Malay A.D."/>
            <person name="Moran D.A.P."/>
            <person name="Tomita M."/>
            <person name="Numata K."/>
            <person name="Arakawa K."/>
        </authorList>
    </citation>
    <scope>NUCLEOTIDE SEQUENCE</scope>
</reference>
<proteinExistence type="predicted"/>
<evidence type="ECO:0008006" key="4">
    <source>
        <dbReference type="Google" id="ProtNLM"/>
    </source>
</evidence>